<protein>
    <submittedName>
        <fullName evidence="14">Cation-dependent mannose-6-phosphate receptor-like</fullName>
    </submittedName>
</protein>
<dbReference type="PROSITE" id="PS51914">
    <property type="entry name" value="MRH"/>
    <property type="match status" value="1"/>
</dbReference>
<evidence type="ECO:0000256" key="7">
    <source>
        <dbReference type="ARBA" id="ARBA00023157"/>
    </source>
</evidence>
<evidence type="ECO:0000256" key="4">
    <source>
        <dbReference type="ARBA" id="ARBA00022729"/>
    </source>
</evidence>
<evidence type="ECO:0000259" key="12">
    <source>
        <dbReference type="PROSITE" id="PS51914"/>
    </source>
</evidence>
<dbReference type="Pfam" id="PF02157">
    <property type="entry name" value="Man-6-P_recep"/>
    <property type="match status" value="1"/>
</dbReference>
<evidence type="ECO:0000256" key="6">
    <source>
        <dbReference type="ARBA" id="ARBA00023136"/>
    </source>
</evidence>
<organism evidence="13 14">
    <name type="scientific">Priapulus caudatus</name>
    <name type="common">Priapulid worm</name>
    <dbReference type="NCBI Taxonomy" id="37621"/>
    <lineage>
        <taxon>Eukaryota</taxon>
        <taxon>Metazoa</taxon>
        <taxon>Ecdysozoa</taxon>
        <taxon>Scalidophora</taxon>
        <taxon>Priapulida</taxon>
        <taxon>Priapulimorpha</taxon>
        <taxon>Priapulimorphida</taxon>
        <taxon>Priapulidae</taxon>
        <taxon>Priapulus</taxon>
    </lineage>
</organism>
<keyword evidence="4 11" id="KW-0732">Signal</keyword>
<dbReference type="InterPro" id="IPR028927">
    <property type="entry name" value="Man-6-P_rcpt"/>
</dbReference>
<gene>
    <name evidence="14" type="primary">LOC106813776</name>
</gene>
<proteinExistence type="predicted"/>
<feature type="transmembrane region" description="Helical" evidence="10">
    <location>
        <begin position="178"/>
        <end position="197"/>
    </location>
</feature>
<dbReference type="PANTHER" id="PTHR15071">
    <property type="entry name" value="MANNOSE-6-PHOSPHATE RECEPTOR FAMILY MEMBER"/>
    <property type="match status" value="1"/>
</dbReference>
<evidence type="ECO:0000256" key="8">
    <source>
        <dbReference type="ARBA" id="ARBA00023180"/>
    </source>
</evidence>
<dbReference type="PRINTS" id="PR00715">
    <property type="entry name" value="MAN6PRECEPTR"/>
</dbReference>
<reference evidence="14" key="1">
    <citation type="submission" date="2025-08" db="UniProtKB">
        <authorList>
            <consortium name="RefSeq"/>
        </authorList>
    </citation>
    <scope>IDENTIFICATION</scope>
</reference>
<keyword evidence="8" id="KW-0325">Glycoprotein</keyword>
<keyword evidence="7" id="KW-1015">Disulfide bond</keyword>
<dbReference type="Gene3D" id="2.70.130.10">
    <property type="entry name" value="Mannose-6-phosphate receptor binding domain"/>
    <property type="match status" value="1"/>
</dbReference>
<keyword evidence="2" id="KW-0813">Transport</keyword>
<evidence type="ECO:0000256" key="1">
    <source>
        <dbReference type="ARBA" id="ARBA00004308"/>
    </source>
</evidence>
<dbReference type="InterPro" id="IPR000296">
    <property type="entry name" value="Man-6-P_rcpt_cation_dep"/>
</dbReference>
<feature type="domain" description="MRH" evidence="12">
    <location>
        <begin position="18"/>
        <end position="163"/>
    </location>
</feature>
<keyword evidence="13" id="KW-1185">Reference proteome</keyword>
<feature type="compositionally biased region" description="Basic and acidic residues" evidence="9">
    <location>
        <begin position="261"/>
        <end position="271"/>
    </location>
</feature>
<evidence type="ECO:0000256" key="2">
    <source>
        <dbReference type="ARBA" id="ARBA00022448"/>
    </source>
</evidence>
<dbReference type="InterPro" id="IPR044865">
    <property type="entry name" value="MRH_dom"/>
</dbReference>
<dbReference type="PANTHER" id="PTHR15071:SF29">
    <property type="entry name" value="CATION-DEPENDENT MANNOSE-6-PHOSPHATE RECEPTOR"/>
    <property type="match status" value="1"/>
</dbReference>
<evidence type="ECO:0000256" key="9">
    <source>
        <dbReference type="SAM" id="MobiDB-lite"/>
    </source>
</evidence>
<keyword evidence="5 10" id="KW-1133">Transmembrane helix</keyword>
<dbReference type="CDD" id="cd12841">
    <property type="entry name" value="TM_EphA1"/>
    <property type="match status" value="1"/>
</dbReference>
<feature type="chain" id="PRO_5045154506" evidence="11">
    <location>
        <begin position="19"/>
        <end position="271"/>
    </location>
</feature>
<evidence type="ECO:0000313" key="14">
    <source>
        <dbReference type="RefSeq" id="XP_014673518.1"/>
    </source>
</evidence>
<feature type="region of interest" description="Disordered" evidence="9">
    <location>
        <begin position="242"/>
        <end position="271"/>
    </location>
</feature>
<keyword evidence="3 10" id="KW-0812">Transmembrane</keyword>
<name>A0ABM1EMU7_PRICU</name>
<evidence type="ECO:0000256" key="3">
    <source>
        <dbReference type="ARBA" id="ARBA00022692"/>
    </source>
</evidence>
<dbReference type="SUPFAM" id="SSF50911">
    <property type="entry name" value="Mannose 6-phosphate receptor domain"/>
    <property type="match status" value="1"/>
</dbReference>
<dbReference type="Proteomes" id="UP000695022">
    <property type="component" value="Unplaced"/>
</dbReference>
<accession>A0ABM1EMU7</accession>
<evidence type="ECO:0000256" key="5">
    <source>
        <dbReference type="ARBA" id="ARBA00022989"/>
    </source>
</evidence>
<keyword evidence="6 10" id="KW-0472">Membrane</keyword>
<evidence type="ECO:0000256" key="10">
    <source>
        <dbReference type="SAM" id="Phobius"/>
    </source>
</evidence>
<dbReference type="RefSeq" id="XP_014673518.1">
    <property type="nucleotide sequence ID" value="XM_014818032.1"/>
</dbReference>
<sequence>MKQFYAYFVLMLAARAAGDCTLTVSSQTQQEFLNNIKTLQGKRLSADTQKYNFSIGICTSAVTDKAMEKAGAVQMGKGNKENVTLGRFTMTEVKGGHNWVMLSYKGGAHYRHHCNNSSREAHIMIICDQHQTEPVLTVLDENRDKDTNCYYLFEISSSEVCNNEQAPSDSQGLSGGSIFVIIFFTVVGIYLLVGISYQRFVMGARGMEQMPNLSFWQSLGNLIADGCEWAFRSHRNAEYRHYESPGGSVPPAAGTEEEDKLYDQDDHLLPM</sequence>
<evidence type="ECO:0000313" key="13">
    <source>
        <dbReference type="Proteomes" id="UP000695022"/>
    </source>
</evidence>
<evidence type="ECO:0000256" key="11">
    <source>
        <dbReference type="SAM" id="SignalP"/>
    </source>
</evidence>
<dbReference type="InterPro" id="IPR009011">
    <property type="entry name" value="Man6P_isomerase_rcpt-bd_dom_sf"/>
</dbReference>
<feature type="signal peptide" evidence="11">
    <location>
        <begin position="1"/>
        <end position="18"/>
    </location>
</feature>
<comment type="subcellular location">
    <subcellularLocation>
        <location evidence="1">Endomembrane system</location>
    </subcellularLocation>
</comment>
<dbReference type="GeneID" id="106813776"/>